<dbReference type="EMBL" id="STGV01000001">
    <property type="protein sequence ID" value="THV24673.1"/>
    <property type="molecule type" value="Genomic_DNA"/>
</dbReference>
<protein>
    <submittedName>
        <fullName evidence="12">ABC transporter ATP-binding protein</fullName>
    </submittedName>
</protein>
<evidence type="ECO:0000256" key="3">
    <source>
        <dbReference type="ARBA" id="ARBA00022692"/>
    </source>
</evidence>
<proteinExistence type="inferred from homology"/>
<keyword evidence="6 9" id="KW-1133">Transmembrane helix</keyword>
<evidence type="ECO:0000259" key="10">
    <source>
        <dbReference type="PROSITE" id="PS50893"/>
    </source>
</evidence>
<dbReference type="PANTHER" id="PTHR43394">
    <property type="entry name" value="ATP-DEPENDENT PERMEASE MDL1, MITOCHONDRIAL"/>
    <property type="match status" value="1"/>
</dbReference>
<feature type="transmembrane region" description="Helical" evidence="9">
    <location>
        <begin position="37"/>
        <end position="60"/>
    </location>
</feature>
<dbReference type="RefSeq" id="WP_136596522.1">
    <property type="nucleotide sequence ID" value="NZ_STGV01000001.1"/>
</dbReference>
<feature type="transmembrane region" description="Helical" evidence="9">
    <location>
        <begin position="289"/>
        <end position="309"/>
    </location>
</feature>
<accession>A0A4S8P3T9</accession>
<gene>
    <name evidence="12" type="ORF">FAA97_00190</name>
</gene>
<evidence type="ECO:0000313" key="12">
    <source>
        <dbReference type="EMBL" id="THV24673.1"/>
    </source>
</evidence>
<comment type="function">
    <text evidence="8">Part of an ABC transporter complex. Transmembrane domains (TMD) form a pore in the inner membrane and the ATP-binding domain (NBD) is responsible for energy generation.</text>
</comment>
<dbReference type="Pfam" id="PF00664">
    <property type="entry name" value="ABC_membrane"/>
    <property type="match status" value="1"/>
</dbReference>
<dbReference type="FunFam" id="3.40.50.300:FF:000218">
    <property type="entry name" value="Multidrug ABC transporter ATP-binding protein"/>
    <property type="match status" value="1"/>
</dbReference>
<reference evidence="12 13" key="1">
    <citation type="submission" date="2019-04" db="EMBL/GenBank/DDBJ databases">
        <title>Genome sequence of strain shin9-1.</title>
        <authorList>
            <person name="Gao J."/>
            <person name="Sun J."/>
        </authorList>
    </citation>
    <scope>NUCLEOTIDE SEQUENCE [LARGE SCALE GENOMIC DNA]</scope>
    <source>
        <strain evidence="13">shin9-1</strain>
    </source>
</reference>
<dbReference type="Gene3D" id="3.40.50.300">
    <property type="entry name" value="P-loop containing nucleotide triphosphate hydrolases"/>
    <property type="match status" value="1"/>
</dbReference>
<dbReference type="InterPro" id="IPR039421">
    <property type="entry name" value="Type_1_exporter"/>
</dbReference>
<dbReference type="PROSITE" id="PS50893">
    <property type="entry name" value="ABC_TRANSPORTER_2"/>
    <property type="match status" value="1"/>
</dbReference>
<dbReference type="InterPro" id="IPR036640">
    <property type="entry name" value="ABC1_TM_sf"/>
</dbReference>
<keyword evidence="13" id="KW-1185">Reference proteome</keyword>
<dbReference type="InterPro" id="IPR017871">
    <property type="entry name" value="ABC_transporter-like_CS"/>
</dbReference>
<dbReference type="SMART" id="SM00382">
    <property type="entry name" value="AAA"/>
    <property type="match status" value="1"/>
</dbReference>
<dbReference type="PROSITE" id="PS00211">
    <property type="entry name" value="ABC_TRANSPORTER_1"/>
    <property type="match status" value="1"/>
</dbReference>
<evidence type="ECO:0000313" key="13">
    <source>
        <dbReference type="Proteomes" id="UP000308828"/>
    </source>
</evidence>
<dbReference type="InterPro" id="IPR011527">
    <property type="entry name" value="ABC1_TM_dom"/>
</dbReference>
<dbReference type="InterPro" id="IPR003439">
    <property type="entry name" value="ABC_transporter-like_ATP-bd"/>
</dbReference>
<evidence type="ECO:0000256" key="5">
    <source>
        <dbReference type="ARBA" id="ARBA00022840"/>
    </source>
</evidence>
<dbReference type="InterPro" id="IPR003593">
    <property type="entry name" value="AAA+_ATPase"/>
</dbReference>
<dbReference type="Gene3D" id="1.20.1560.10">
    <property type="entry name" value="ABC transporter type 1, transmembrane domain"/>
    <property type="match status" value="1"/>
</dbReference>
<comment type="similarity">
    <text evidence="2">Belongs to the ABC transporter superfamily.</text>
</comment>
<dbReference type="GO" id="GO:0005886">
    <property type="term" value="C:plasma membrane"/>
    <property type="evidence" value="ECO:0007669"/>
    <property type="project" value="UniProtKB-SubCell"/>
</dbReference>
<evidence type="ECO:0000256" key="7">
    <source>
        <dbReference type="ARBA" id="ARBA00023136"/>
    </source>
</evidence>
<organism evidence="12 13">
    <name type="scientific">Peteryoungia ipomoeae</name>
    <dbReference type="NCBI Taxonomy" id="1210932"/>
    <lineage>
        <taxon>Bacteria</taxon>
        <taxon>Pseudomonadati</taxon>
        <taxon>Pseudomonadota</taxon>
        <taxon>Alphaproteobacteria</taxon>
        <taxon>Hyphomicrobiales</taxon>
        <taxon>Rhizobiaceae</taxon>
        <taxon>Peteryoungia</taxon>
    </lineage>
</organism>
<evidence type="ECO:0000256" key="4">
    <source>
        <dbReference type="ARBA" id="ARBA00022741"/>
    </source>
</evidence>
<evidence type="ECO:0000259" key="11">
    <source>
        <dbReference type="PROSITE" id="PS50929"/>
    </source>
</evidence>
<keyword evidence="4" id="KW-0547">Nucleotide-binding</keyword>
<comment type="caution">
    <text evidence="12">The sequence shown here is derived from an EMBL/GenBank/DDBJ whole genome shotgun (WGS) entry which is preliminary data.</text>
</comment>
<dbReference type="PROSITE" id="PS50929">
    <property type="entry name" value="ABC_TM1F"/>
    <property type="match status" value="1"/>
</dbReference>
<feature type="domain" description="ABC transporter" evidence="10">
    <location>
        <begin position="361"/>
        <end position="600"/>
    </location>
</feature>
<feature type="transmembrane region" description="Helical" evidence="9">
    <location>
        <begin position="186"/>
        <end position="203"/>
    </location>
</feature>
<name>A0A4S8P3T9_9HYPH</name>
<feature type="transmembrane region" description="Helical" evidence="9">
    <location>
        <begin position="80"/>
        <end position="100"/>
    </location>
</feature>
<evidence type="ECO:0000256" key="6">
    <source>
        <dbReference type="ARBA" id="ARBA00022989"/>
    </source>
</evidence>
<keyword evidence="7 9" id="KW-0472">Membrane</keyword>
<evidence type="ECO:0000256" key="2">
    <source>
        <dbReference type="ARBA" id="ARBA00005417"/>
    </source>
</evidence>
<dbReference type="GO" id="GO:0005524">
    <property type="term" value="F:ATP binding"/>
    <property type="evidence" value="ECO:0007669"/>
    <property type="project" value="UniProtKB-KW"/>
</dbReference>
<dbReference type="InterPro" id="IPR027417">
    <property type="entry name" value="P-loop_NTPase"/>
</dbReference>
<evidence type="ECO:0000256" key="8">
    <source>
        <dbReference type="ARBA" id="ARBA00024725"/>
    </source>
</evidence>
<dbReference type="GO" id="GO:0016887">
    <property type="term" value="F:ATP hydrolysis activity"/>
    <property type="evidence" value="ECO:0007669"/>
    <property type="project" value="InterPro"/>
</dbReference>
<evidence type="ECO:0000256" key="1">
    <source>
        <dbReference type="ARBA" id="ARBA00004651"/>
    </source>
</evidence>
<dbReference type="SUPFAM" id="SSF52540">
    <property type="entry name" value="P-loop containing nucleoside triphosphate hydrolases"/>
    <property type="match status" value="1"/>
</dbReference>
<dbReference type="Proteomes" id="UP000308828">
    <property type="component" value="Unassembled WGS sequence"/>
</dbReference>
<dbReference type="AlphaFoldDB" id="A0A4S8P3T9"/>
<feature type="domain" description="ABC transmembrane type-1" evidence="11">
    <location>
        <begin position="40"/>
        <end position="327"/>
    </location>
</feature>
<keyword evidence="5 12" id="KW-0067">ATP-binding</keyword>
<dbReference type="OrthoDB" id="9804259at2"/>
<feature type="transmembrane region" description="Helical" evidence="9">
    <location>
        <begin position="162"/>
        <end position="180"/>
    </location>
</feature>
<dbReference type="SUPFAM" id="SSF90123">
    <property type="entry name" value="ABC transporter transmembrane region"/>
    <property type="match status" value="1"/>
</dbReference>
<dbReference type="Pfam" id="PF00005">
    <property type="entry name" value="ABC_tran"/>
    <property type="match status" value="1"/>
</dbReference>
<evidence type="ECO:0000256" key="9">
    <source>
        <dbReference type="SAM" id="Phobius"/>
    </source>
</evidence>
<dbReference type="PANTHER" id="PTHR43394:SF1">
    <property type="entry name" value="ATP-BINDING CASSETTE SUB-FAMILY B MEMBER 10, MITOCHONDRIAL"/>
    <property type="match status" value="1"/>
</dbReference>
<sequence length="626" mass="69194">MFSWFENRLNPYPSEDPVLPPKGLVAFCWHYTKAARWWLVVLGLASGLIAIAEVMLYQFLGNIVDWLSNANPDTFLQTEGGMLVWMAALLLIGLPLLGMIHTVTMHQVLAGNFPMIARWQMHRFLLRHSMTFFANEFAGRVSTKVMQTALSIRESVMKLIDVFVYATTFFVSMLALVAAVDWRLGVPLVAWIVIYGLILKNFIPKLRKLSSEQADARSMMTGRIVDSYTNIGTVKLFSHAGREETYAREGMDAFLGTVHRQMRQISLLNICVDINNAVVQFLVAALGIWFWLNGTVTVGAIAVAIGLSMRINGMSQWIMWEVAALFENIGTVYDGMSMMTKAHDIVDKPAAKALAAPRGEIVYDAVRFHYGKDKGVIEDFSLTIKAGEKVGLVGRSGAGKTTLMNLLLRFYDLEKGRIEIDGTDISTVSQDSLRALVGVVTQDTSLLHRSIRDNIAYGRPDATDEEVMEAAKRANAWEFIQTLSDQQGRKGLDAHVGERGVKLSGGQRQRIAIARVFLKDAPILILDEATSALDSEVEAAIQESLFKLIEDKTVIAIAHRLSTLTQMDRLIVLDKGHIVEEGTHLELVANGGIYADLWNRQSGGFLADQADPEKAASAGKTEAAAE</sequence>
<comment type="subcellular location">
    <subcellularLocation>
        <location evidence="1">Cell membrane</location>
        <topology evidence="1">Multi-pass membrane protein</topology>
    </subcellularLocation>
</comment>
<dbReference type="GO" id="GO:0015421">
    <property type="term" value="F:ABC-type oligopeptide transporter activity"/>
    <property type="evidence" value="ECO:0007669"/>
    <property type="project" value="TreeGrafter"/>
</dbReference>
<dbReference type="FunFam" id="1.20.1560.10:FF:000070">
    <property type="entry name" value="Multidrug ABC transporter ATP-binding protein"/>
    <property type="match status" value="1"/>
</dbReference>
<keyword evidence="3 9" id="KW-0812">Transmembrane</keyword>